<reference evidence="3 4" key="1">
    <citation type="submission" date="2016-05" db="EMBL/GenBank/DDBJ databases">
        <title>Genome sequencing reveals origins of a unique bacterial endosymbiosis in the earliest lineages of terrestrial Fungi.</title>
        <authorList>
            <consortium name="DOE Joint Genome Institute"/>
            <person name="Uehling J."/>
            <person name="Gryganskyi A."/>
            <person name="Hameed K."/>
            <person name="Tschaplinski T."/>
            <person name="Misztal P."/>
            <person name="Wu S."/>
            <person name="Desiro A."/>
            <person name="Vande Pol N."/>
            <person name="Du Z.-Y."/>
            <person name="Zienkiewicz A."/>
            <person name="Zienkiewicz K."/>
            <person name="Morin E."/>
            <person name="Tisserant E."/>
            <person name="Splivallo R."/>
            <person name="Hainaut M."/>
            <person name="Henrissat B."/>
            <person name="Ohm R."/>
            <person name="Kuo A."/>
            <person name="Yan J."/>
            <person name="Lipzen A."/>
            <person name="Nolan M."/>
            <person name="Labutti K."/>
            <person name="Barry K."/>
            <person name="Goldstein A."/>
            <person name="Labbe J."/>
            <person name="Schadt C."/>
            <person name="Tuskan G."/>
            <person name="Grigoriev I."/>
            <person name="Martin F."/>
            <person name="Vilgalys R."/>
            <person name="Bonito G."/>
        </authorList>
    </citation>
    <scope>NUCLEOTIDE SEQUENCE [LARGE SCALE GENOMIC DNA]</scope>
    <source>
        <strain evidence="3 4">AG-77</strain>
    </source>
</reference>
<dbReference type="Proteomes" id="UP000078512">
    <property type="component" value="Unassembled WGS sequence"/>
</dbReference>
<feature type="region of interest" description="Disordered" evidence="2">
    <location>
        <begin position="116"/>
        <end position="136"/>
    </location>
</feature>
<sequence>MYEDPIPHYLTFGNTATNGCHDHHLHNSGPTSPYEQHLDADQELQRLHQHQLLIQLRLEVNSLRTQIQQLELLKQQLVQQRDLMSPGEYDQMMDQFSRTSASLFSNAACRSRHDGGVGGGGGMGGRRSGSSTPPFSLAGLDRIPDYMSFGGGGVSVGGGGGGGGGMAMMDRLQERLRNMTLQQQEYAQREHDQLHHQQYCQQHQQHGQGHQSSQLGGGTGGAMSPGARSRDPVKAEQTKLEAELRDLEQRMRSIQLLC</sequence>
<dbReference type="EMBL" id="KV442054">
    <property type="protein sequence ID" value="OAQ27780.1"/>
    <property type="molecule type" value="Genomic_DNA"/>
</dbReference>
<evidence type="ECO:0000313" key="3">
    <source>
        <dbReference type="EMBL" id="OAQ27780.1"/>
    </source>
</evidence>
<proteinExistence type="predicted"/>
<feature type="compositionally biased region" description="Low complexity" evidence="2">
    <location>
        <begin position="196"/>
        <end position="214"/>
    </location>
</feature>
<name>A0A197JRG2_9FUNG</name>
<feature type="coiled-coil region" evidence="1">
    <location>
        <begin position="53"/>
        <end position="83"/>
    </location>
</feature>
<keyword evidence="1" id="KW-0175">Coiled coil</keyword>
<protein>
    <submittedName>
        <fullName evidence="3">Uncharacterized protein</fullName>
    </submittedName>
</protein>
<gene>
    <name evidence="3" type="ORF">K457DRAFT_139207</name>
</gene>
<evidence type="ECO:0000256" key="1">
    <source>
        <dbReference type="SAM" id="Coils"/>
    </source>
</evidence>
<feature type="compositionally biased region" description="Gly residues" evidence="2">
    <location>
        <begin position="116"/>
        <end position="127"/>
    </location>
</feature>
<organism evidence="3 4">
    <name type="scientific">Linnemannia elongata AG-77</name>
    <dbReference type="NCBI Taxonomy" id="1314771"/>
    <lineage>
        <taxon>Eukaryota</taxon>
        <taxon>Fungi</taxon>
        <taxon>Fungi incertae sedis</taxon>
        <taxon>Mucoromycota</taxon>
        <taxon>Mortierellomycotina</taxon>
        <taxon>Mortierellomycetes</taxon>
        <taxon>Mortierellales</taxon>
        <taxon>Mortierellaceae</taxon>
        <taxon>Linnemannia</taxon>
    </lineage>
</organism>
<keyword evidence="4" id="KW-1185">Reference proteome</keyword>
<dbReference type="OrthoDB" id="2438955at2759"/>
<dbReference type="AlphaFoldDB" id="A0A197JRG2"/>
<accession>A0A197JRG2</accession>
<evidence type="ECO:0000313" key="4">
    <source>
        <dbReference type="Proteomes" id="UP000078512"/>
    </source>
</evidence>
<feature type="compositionally biased region" description="Basic and acidic residues" evidence="2">
    <location>
        <begin position="228"/>
        <end position="237"/>
    </location>
</feature>
<evidence type="ECO:0000256" key="2">
    <source>
        <dbReference type="SAM" id="MobiDB-lite"/>
    </source>
</evidence>
<feature type="region of interest" description="Disordered" evidence="2">
    <location>
        <begin position="187"/>
        <end position="237"/>
    </location>
</feature>